<name>A0A0F9PED2_9ZZZZ</name>
<evidence type="ECO:0000313" key="1">
    <source>
        <dbReference type="EMBL" id="KKM99375.1"/>
    </source>
</evidence>
<protein>
    <submittedName>
        <fullName evidence="1">Uncharacterized protein</fullName>
    </submittedName>
</protein>
<gene>
    <name evidence="1" type="ORF">LCGC14_1148530</name>
</gene>
<dbReference type="AlphaFoldDB" id="A0A0F9PED2"/>
<proteinExistence type="predicted"/>
<dbReference type="EMBL" id="LAZR01005503">
    <property type="protein sequence ID" value="KKM99375.1"/>
    <property type="molecule type" value="Genomic_DNA"/>
</dbReference>
<accession>A0A0F9PED2</accession>
<sequence>MPRRRKTLLVVLALLLAAGGFAWYWQATAVDRRETGTVSGFGCQTVAISADTIQVPGFVHTYEHDNFARLLRDKVTTISTDDHFDASIRCAGPGTLWVRSEGRFCSV</sequence>
<reference evidence="1" key="1">
    <citation type="journal article" date="2015" name="Nature">
        <title>Complex archaea that bridge the gap between prokaryotes and eukaryotes.</title>
        <authorList>
            <person name="Spang A."/>
            <person name="Saw J.H."/>
            <person name="Jorgensen S.L."/>
            <person name="Zaremba-Niedzwiedzka K."/>
            <person name="Martijn J."/>
            <person name="Lind A.E."/>
            <person name="van Eijk R."/>
            <person name="Schleper C."/>
            <person name="Guy L."/>
            <person name="Ettema T.J."/>
        </authorList>
    </citation>
    <scope>NUCLEOTIDE SEQUENCE</scope>
</reference>
<organism evidence="1">
    <name type="scientific">marine sediment metagenome</name>
    <dbReference type="NCBI Taxonomy" id="412755"/>
    <lineage>
        <taxon>unclassified sequences</taxon>
        <taxon>metagenomes</taxon>
        <taxon>ecological metagenomes</taxon>
    </lineage>
</organism>
<comment type="caution">
    <text evidence="1">The sequence shown here is derived from an EMBL/GenBank/DDBJ whole genome shotgun (WGS) entry which is preliminary data.</text>
</comment>